<dbReference type="Gene3D" id="2.40.50.90">
    <property type="match status" value="1"/>
</dbReference>
<evidence type="ECO:0000256" key="12">
    <source>
        <dbReference type="ARBA" id="ARBA00022871"/>
    </source>
</evidence>
<dbReference type="SUPFAM" id="SSF52540">
    <property type="entry name" value="P-loop containing nucleoside triphosphate hydrolases"/>
    <property type="match status" value="1"/>
</dbReference>
<dbReference type="InterPro" id="IPR047384">
    <property type="entry name" value="Tudor_TDRD9"/>
</dbReference>
<dbReference type="PROSITE" id="PS51192">
    <property type="entry name" value="HELICASE_ATP_BIND_1"/>
    <property type="match status" value="1"/>
</dbReference>
<keyword evidence="12" id="KW-0744">Spermatogenesis</keyword>
<dbReference type="Pfam" id="PF00271">
    <property type="entry name" value="Helicase_C"/>
    <property type="match status" value="1"/>
</dbReference>
<evidence type="ECO:0000256" key="11">
    <source>
        <dbReference type="ARBA" id="ARBA00022840"/>
    </source>
</evidence>
<dbReference type="FunFam" id="3.40.50.300:FF:001113">
    <property type="entry name" value="ATP-dependent RNA helicase TDRD9"/>
    <property type="match status" value="1"/>
</dbReference>
<dbReference type="GO" id="GO:0003723">
    <property type="term" value="F:RNA binding"/>
    <property type="evidence" value="ECO:0007669"/>
    <property type="project" value="TreeGrafter"/>
</dbReference>
<evidence type="ECO:0000313" key="25">
    <source>
        <dbReference type="Proteomes" id="UP000700334"/>
    </source>
</evidence>
<comment type="similarity">
    <text evidence="3">Belongs to the DEAD box helicase family. DEAH subfamily.</text>
</comment>
<dbReference type="OrthoDB" id="66977at2759"/>
<dbReference type="InterPro" id="IPR002999">
    <property type="entry name" value="Tudor"/>
</dbReference>
<evidence type="ECO:0000256" key="2">
    <source>
        <dbReference type="ARBA" id="ARBA00004496"/>
    </source>
</evidence>
<evidence type="ECO:0000256" key="15">
    <source>
        <dbReference type="ARBA" id="ARBA00023254"/>
    </source>
</evidence>
<keyword evidence="5" id="KW-0217">Developmental protein</keyword>
<dbReference type="GO" id="GO:0005634">
    <property type="term" value="C:nucleus"/>
    <property type="evidence" value="ECO:0007669"/>
    <property type="project" value="UniProtKB-SubCell"/>
</dbReference>
<dbReference type="PANTHER" id="PTHR18934:SF113">
    <property type="entry name" value="ATP-DEPENDENT RNA HELICASE TDRD9"/>
    <property type="match status" value="1"/>
</dbReference>
<comment type="subcellular location">
    <subcellularLocation>
        <location evidence="2">Cytoplasm</location>
    </subcellularLocation>
    <subcellularLocation>
        <location evidence="1">Nucleus</location>
    </subcellularLocation>
</comment>
<feature type="region of interest" description="Disordered" evidence="20">
    <location>
        <begin position="715"/>
        <end position="744"/>
    </location>
</feature>
<feature type="domain" description="Helicase C-terminal" evidence="23">
    <location>
        <begin position="1405"/>
        <end position="1571"/>
    </location>
</feature>
<dbReference type="FunFam" id="2.40.50.90:FF:000016">
    <property type="entry name" value="Tudor domain containing 9"/>
    <property type="match status" value="1"/>
</dbReference>
<feature type="compositionally biased region" description="Basic and acidic residues" evidence="20">
    <location>
        <begin position="36"/>
        <end position="46"/>
    </location>
</feature>
<evidence type="ECO:0000256" key="14">
    <source>
        <dbReference type="ARBA" id="ARBA00023242"/>
    </source>
</evidence>
<evidence type="ECO:0000256" key="6">
    <source>
        <dbReference type="ARBA" id="ARBA00022490"/>
    </source>
</evidence>
<keyword evidence="11" id="KW-0067">ATP-binding</keyword>
<keyword evidence="7" id="KW-0547">Nucleotide-binding</keyword>
<dbReference type="PROSITE" id="PS50304">
    <property type="entry name" value="TUDOR"/>
    <property type="match status" value="1"/>
</dbReference>
<dbReference type="Pfam" id="PF00567">
    <property type="entry name" value="TUDOR"/>
    <property type="match status" value="1"/>
</dbReference>
<evidence type="ECO:0000256" key="7">
    <source>
        <dbReference type="ARBA" id="ARBA00022741"/>
    </source>
</evidence>
<dbReference type="GO" id="GO:0005524">
    <property type="term" value="F:ATP binding"/>
    <property type="evidence" value="ECO:0007669"/>
    <property type="project" value="UniProtKB-KW"/>
</dbReference>
<dbReference type="CDD" id="cd20431">
    <property type="entry name" value="Tudor_TDRD9"/>
    <property type="match status" value="1"/>
</dbReference>
<dbReference type="GO" id="GO:0005737">
    <property type="term" value="C:cytoplasm"/>
    <property type="evidence" value="ECO:0007669"/>
    <property type="project" value="UniProtKB-SubCell"/>
</dbReference>
<dbReference type="GO" id="GO:0030154">
    <property type="term" value="P:cell differentiation"/>
    <property type="evidence" value="ECO:0007669"/>
    <property type="project" value="UniProtKB-KW"/>
</dbReference>
<feature type="compositionally biased region" description="Low complexity" evidence="20">
    <location>
        <begin position="47"/>
        <end position="58"/>
    </location>
</feature>
<dbReference type="SMART" id="SM00490">
    <property type="entry name" value="HELICc"/>
    <property type="match status" value="1"/>
</dbReference>
<dbReference type="Gene3D" id="2.30.30.140">
    <property type="match status" value="1"/>
</dbReference>
<sequence length="2468" mass="266177">MLRKLTVDQINDWFTIGKTVTDVELLGAPPAFPAEAARHEAQRRDAAAPAAAPAQALPAAVGRASGRAVRGDGCVGREGGEWGLVGDGGLAERPGDVRRWAGVPCWGRGSGCWAGGRSAPPHHTLAWPSEGSRSRHLPAGHPSPREVQLLGGWFGGRVVNFCADGPLCLLRAAAPFGSPGSGMLRLRNHVVPACPAAWPRAACAWRHPLSAGCWWHAGALGGRGRSRAVLLRRHAVAGAALWRPAAGSIGGGRAGRAAVGVGAGGSGAVAPLRCAGQTQVGRWRCGDLSSRDSSPGHAASGASRRLFQVSDGEAPGVGPQRLSAYDVERAAGRSSGSSGQFDVSILQASLGSDQPLQAVAPQAVAAGGAHRRPRAGSEAEVGLCSWTGPLEGQPEEPVAVLPLPTGAGAEEHDFEIAVGCLAAQAPAWSPLGSTAGESEGEASLPCLGAAGLPQWLGGRDRWGSHADPVVRTTLKVREGVCRGQEGPSPQCFPLTRPSVGSMGPHPAGAQPKPVGLGPRFPRVCACGYEGLRSQSLCGPGPGRPAPWRPSEAQFSGPPLAAGPGLHTAGQERGLLLLVDPSSICPRIVSCPRGRSERAVAVYPAVSLASRRLRPPVGGGHWTLVWALAGPSLRCFGVLVPLGGRALIRGTLPSGPGRSVLTCLSGGPGSRVFPCFCPFVSLPCLGKQLLRNACAGAWSWAVSQLPVLRRPLSPRCPDVGQDDQQQQPPAQEHAPRGPAARQPGEPCALSPAAAALCPAACLGWGAHGWCVPVPSCHSRAGLRHCGAPRPAARRWLQVPSSLAPGRCLPTGPQPRSGTAAFPAWVFGRHSDWPGRRVHFVDHLGGVTWLSVCHVGTSRPSTAPCPAWPDPGVQAAAQRLTPSGHGFPLPAVPVTTRMARVAEAPVTAQEPRPCRRLSFTVESVSGIGPALDRERRLGCGQEAFPRGPAGGHCCWDPGCGLGCVHAGWTLLAGGLLRRRPGVVRLRAHVDGRCVWTALCGRLEVASCERSGARPCLSPQGDVRPTRSRVPLLPLGALFPESSPADPNAGRSSGPALPCCLSSRVSGDCWAEHEGLAGARRWCGGGPCAGDEGRVCRPFPSGWGAQPRQSSALGCASDCEQAPGLRTVLRALAVGPARPRPPLVKLSNVMCIPETTHTYPDLPINRCKEEVMSLIESNSVVIIHGATGSGKSTQLPQYVLDRHLQRSAYCNIVVTQPRKIGASSIARWISRERAWTLGGLVGYQVGLEKVATEDTRLIYMTTGVLLQKVVGAKSLAEFTHVFIDEVHERTEEMDFLLLVVRKLLRTNSRFVKVILMSATINCREFADYFAVPVQNKLSPACVFEVEGKPHAIAEHYLDDLGHIHHSRFSPHLLEQPVITQDAYEVATALIRMFDELDLQESGNKAWAGAEFVLERSSVLVFLPGLGEINYMHELLVSMTHRRLQVYPLHSSVTLEEQNNVFLSPVPGYRKIILSTNIAESSVTVPDVKYVIDFCLTRTLVCDEDTNYQSLRLSWASKMSCEQRKGRAGRVSRGYCYRLVHRDFWDNCIPDHVVPEMLRCPLGSTILKVKLLDMGEPRALLATALSPPSLGDIERTILLLKEVGALAVSGQREDESPHDGDLTFLGRVLAQLPVGLQLGKLIVLGHAFGCLEECLIIAAALSLKNFFAMPFRQHLDGYRNKVHFSGNSRSDCIALVEAFRAWQTCRQRGELRHPKDELDWGRLNCIQIKRIREVAELYEELKTRISQFNMHVGSRRPVLDQDYSHKQRFILQVVLAGAFYPNYFTFGQPDEEMAVRELAGRDPKTTIVLKHLPPYGFLYYKQLQSLFRQCGQVKSIVEWSSGDPSSEAGVGPALELPQSQAWGLGVSSCPAFVEFSRSPTERVKTLPAVYMAVKMSQLKVSLELSVHSAEEIEGKVQGGSVSKLRNTRCSGPVLCSPVSRWAAGLTDTSSRAWCPWPVAVNVDFQKQTVDPVQVSCNALDRSQTATDLLLTVDVTEVVEVGHFWGYRTDAKHSEVLRRLTAEINRLELAPLPVHPHPDLVCLAPFEDFEKESYFRAQILYVSGDSAEVFFVDYGNRAHVGLSLLMELPCQFLELPFQALEFQICKMRPSARSLVCGERWGAGACRRFCALVRGSTLLVKVFSVVHGVLRVDAFRRAGPRDPASIRDVLVSEGIAEPAEESYESKQSHEALKGVFSKSADSMAGSSVPSPAKDDERGLIRLLLDGLASNRLGAPRCKAILHGPFSPYELKCHSLTRVSKFRCVWIEKESINSVVISDAPEDLHQRMLVAASLSVNATGSTMLLRETSLMPHVPGLPALLSMLFAPVMELRVDRGGACYTGVLCGLGWNPTTRTPVLPEHDIELAFDVQFGVEDIVEINILRAAVNKLVCDGANGLRCLGPERIAQLQDSARQKLLGLFCQWKPRDKITPKWYERPYEWNQVDPKLVMEQAEQEGGRGKSAFLYQLHKLVVLGT</sequence>
<keyword evidence="13" id="KW-0943">RNA-mediated gene silencing</keyword>
<evidence type="ECO:0000256" key="1">
    <source>
        <dbReference type="ARBA" id="ARBA00004123"/>
    </source>
</evidence>
<dbReference type="InterPro" id="IPR007502">
    <property type="entry name" value="Helicase-assoc_dom"/>
</dbReference>
<proteinExistence type="inferred from homology"/>
<dbReference type="InterPro" id="IPR035437">
    <property type="entry name" value="SNase_OB-fold_sf"/>
</dbReference>
<evidence type="ECO:0000256" key="5">
    <source>
        <dbReference type="ARBA" id="ARBA00022473"/>
    </source>
</evidence>
<evidence type="ECO:0000256" key="3">
    <source>
        <dbReference type="ARBA" id="ARBA00008792"/>
    </source>
</evidence>
<evidence type="ECO:0000256" key="10">
    <source>
        <dbReference type="ARBA" id="ARBA00022806"/>
    </source>
</evidence>
<comment type="subunit">
    <text evidence="17">Interacts with piRNA-associated proteins PIWIL1 and PIWIL4.</text>
</comment>
<evidence type="ECO:0000259" key="23">
    <source>
        <dbReference type="PROSITE" id="PS51194"/>
    </source>
</evidence>
<dbReference type="FunFam" id="3.40.50.300:FF:000946">
    <property type="entry name" value="putative ATP-dependent RNA helicase TDRD9"/>
    <property type="match status" value="1"/>
</dbReference>
<dbReference type="SMART" id="SM00847">
    <property type="entry name" value="HA2"/>
    <property type="match status" value="1"/>
</dbReference>
<evidence type="ECO:0000256" key="19">
    <source>
        <dbReference type="ARBA" id="ARBA00081664"/>
    </source>
</evidence>
<evidence type="ECO:0000259" key="21">
    <source>
        <dbReference type="PROSITE" id="PS50304"/>
    </source>
</evidence>
<dbReference type="SMART" id="SM00333">
    <property type="entry name" value="TUDOR"/>
    <property type="match status" value="1"/>
</dbReference>
<feature type="compositionally biased region" description="Low complexity" evidence="20">
    <location>
        <begin position="716"/>
        <end position="730"/>
    </location>
</feature>
<evidence type="ECO:0000256" key="20">
    <source>
        <dbReference type="SAM" id="MobiDB-lite"/>
    </source>
</evidence>
<keyword evidence="10 24" id="KW-0347">Helicase</keyword>
<dbReference type="EC" id="3.6.4.13" evidence="4"/>
<dbReference type="Pfam" id="PF00270">
    <property type="entry name" value="DEAD"/>
    <property type="match status" value="1"/>
</dbReference>
<dbReference type="PANTHER" id="PTHR18934">
    <property type="entry name" value="ATP-DEPENDENT RNA HELICASE"/>
    <property type="match status" value="1"/>
</dbReference>
<dbReference type="Proteomes" id="UP000700334">
    <property type="component" value="Unassembled WGS sequence"/>
</dbReference>
<comment type="caution">
    <text evidence="24">The sequence shown here is derived from an EMBL/GenBank/DDBJ whole genome shotgun (WGS) entry which is preliminary data.</text>
</comment>
<evidence type="ECO:0000256" key="9">
    <source>
        <dbReference type="ARBA" id="ARBA00022801"/>
    </source>
</evidence>
<dbReference type="GO" id="GO:0031047">
    <property type="term" value="P:regulatory ncRNA-mediated gene silencing"/>
    <property type="evidence" value="ECO:0007669"/>
    <property type="project" value="UniProtKB-KW"/>
</dbReference>
<keyword evidence="14" id="KW-0539">Nucleus</keyword>
<dbReference type="Gene3D" id="1.20.120.1080">
    <property type="match status" value="1"/>
</dbReference>
<evidence type="ECO:0000256" key="18">
    <source>
        <dbReference type="ARBA" id="ARBA00074173"/>
    </source>
</evidence>
<dbReference type="SMART" id="SM00487">
    <property type="entry name" value="DEXDc"/>
    <property type="match status" value="1"/>
</dbReference>
<evidence type="ECO:0000256" key="8">
    <source>
        <dbReference type="ARBA" id="ARBA00022782"/>
    </source>
</evidence>
<feature type="region of interest" description="Disordered" evidence="20">
    <location>
        <begin position="285"/>
        <end position="320"/>
    </location>
</feature>
<evidence type="ECO:0000256" key="17">
    <source>
        <dbReference type="ARBA" id="ARBA00062441"/>
    </source>
</evidence>
<dbReference type="GO" id="GO:0003724">
    <property type="term" value="F:RNA helicase activity"/>
    <property type="evidence" value="ECO:0007669"/>
    <property type="project" value="UniProtKB-EC"/>
</dbReference>
<keyword evidence="15" id="KW-0469">Meiosis</keyword>
<dbReference type="GO" id="GO:0007283">
    <property type="term" value="P:spermatogenesis"/>
    <property type="evidence" value="ECO:0007669"/>
    <property type="project" value="UniProtKB-KW"/>
</dbReference>
<dbReference type="Pfam" id="PF21010">
    <property type="entry name" value="HA2_C"/>
    <property type="match status" value="1"/>
</dbReference>
<keyword evidence="6" id="KW-0963">Cytoplasm</keyword>
<keyword evidence="25" id="KW-1185">Reference proteome</keyword>
<dbReference type="InterPro" id="IPR027417">
    <property type="entry name" value="P-loop_NTPase"/>
</dbReference>
<dbReference type="InterPro" id="IPR014001">
    <property type="entry name" value="Helicase_ATP-bd"/>
</dbReference>
<dbReference type="FunFam" id="2.30.30.140:FF:000073">
    <property type="entry name" value="ATP-dependent RNA helicase TDRD9"/>
    <property type="match status" value="1"/>
</dbReference>
<comment type="catalytic activity">
    <reaction evidence="16">
        <text>ATP + H2O = ADP + phosphate + H(+)</text>
        <dbReference type="Rhea" id="RHEA:13065"/>
        <dbReference type="ChEBI" id="CHEBI:15377"/>
        <dbReference type="ChEBI" id="CHEBI:15378"/>
        <dbReference type="ChEBI" id="CHEBI:30616"/>
        <dbReference type="ChEBI" id="CHEBI:43474"/>
        <dbReference type="ChEBI" id="CHEBI:456216"/>
        <dbReference type="EC" id="3.6.4.13"/>
    </reaction>
</comment>
<name>A0A8J6A7J9_GALPY</name>
<feature type="domain" description="Helicase ATP-binding" evidence="22">
    <location>
        <begin position="1169"/>
        <end position="1335"/>
    </location>
</feature>
<dbReference type="InterPro" id="IPR011545">
    <property type="entry name" value="DEAD/DEAH_box_helicase_dom"/>
</dbReference>
<feature type="region of interest" description="Disordered" evidence="20">
    <location>
        <begin position="35"/>
        <end position="58"/>
    </location>
</feature>
<evidence type="ECO:0000313" key="24">
    <source>
        <dbReference type="EMBL" id="KAG8514456.1"/>
    </source>
</evidence>
<dbReference type="FunFam" id="1.20.120.1080:FF:000012">
    <property type="entry name" value="putative ATP-dependent RNA helicase TDRD9"/>
    <property type="match status" value="1"/>
</dbReference>
<dbReference type="InterPro" id="IPR001650">
    <property type="entry name" value="Helicase_C-like"/>
</dbReference>
<accession>A0A8J6A7J9</accession>
<gene>
    <name evidence="24" type="ORF">J0S82_003332</name>
</gene>
<dbReference type="GO" id="GO:0016787">
    <property type="term" value="F:hydrolase activity"/>
    <property type="evidence" value="ECO:0007669"/>
    <property type="project" value="UniProtKB-KW"/>
</dbReference>
<dbReference type="PROSITE" id="PS51194">
    <property type="entry name" value="HELICASE_CTER"/>
    <property type="match status" value="1"/>
</dbReference>
<dbReference type="CDD" id="cd18791">
    <property type="entry name" value="SF2_C_RHA"/>
    <property type="match status" value="1"/>
</dbReference>
<evidence type="ECO:0000256" key="16">
    <source>
        <dbReference type="ARBA" id="ARBA00047984"/>
    </source>
</evidence>
<dbReference type="GO" id="GO:0051321">
    <property type="term" value="P:meiotic cell cycle"/>
    <property type="evidence" value="ECO:0007669"/>
    <property type="project" value="UniProtKB-KW"/>
</dbReference>
<organism evidence="24 25">
    <name type="scientific">Galemys pyrenaicus</name>
    <name type="common">Iberian desman</name>
    <name type="synonym">Pyrenean desman</name>
    <dbReference type="NCBI Taxonomy" id="202257"/>
    <lineage>
        <taxon>Eukaryota</taxon>
        <taxon>Metazoa</taxon>
        <taxon>Chordata</taxon>
        <taxon>Craniata</taxon>
        <taxon>Vertebrata</taxon>
        <taxon>Euteleostomi</taxon>
        <taxon>Mammalia</taxon>
        <taxon>Eutheria</taxon>
        <taxon>Laurasiatheria</taxon>
        <taxon>Eulipotyphla</taxon>
        <taxon>Talpidae</taxon>
        <taxon>Galemys</taxon>
    </lineage>
</organism>
<keyword evidence="8" id="KW-0221">Differentiation</keyword>
<dbReference type="EMBL" id="JAGFMF010011747">
    <property type="protein sequence ID" value="KAG8514456.1"/>
    <property type="molecule type" value="Genomic_DNA"/>
</dbReference>
<dbReference type="SUPFAM" id="SSF63748">
    <property type="entry name" value="Tudor/PWWP/MBT"/>
    <property type="match status" value="1"/>
</dbReference>
<evidence type="ECO:0000259" key="22">
    <source>
        <dbReference type="PROSITE" id="PS51192"/>
    </source>
</evidence>
<keyword evidence="9" id="KW-0378">Hydrolase</keyword>
<feature type="domain" description="Tudor" evidence="21">
    <location>
        <begin position="2030"/>
        <end position="2090"/>
    </location>
</feature>
<protein>
    <recommendedName>
        <fullName evidence="18">ATP-dependent RNA helicase TDRD9</fullName>
        <ecNumber evidence="4">3.6.4.13</ecNumber>
    </recommendedName>
    <alternativeName>
        <fullName evidence="19">Tudor domain-containing protein 9</fullName>
    </alternativeName>
</protein>
<evidence type="ECO:0000256" key="4">
    <source>
        <dbReference type="ARBA" id="ARBA00012552"/>
    </source>
</evidence>
<reference evidence="24" key="1">
    <citation type="journal article" date="2021" name="Evol. Appl.">
        <title>The genome of the Pyrenean desman and the effects of bottlenecks and inbreeding on the genomic landscape of an endangered species.</title>
        <authorList>
            <person name="Escoda L."/>
            <person name="Castresana J."/>
        </authorList>
    </citation>
    <scope>NUCLEOTIDE SEQUENCE</scope>
    <source>
        <strain evidence="24">IBE-C5619</strain>
    </source>
</reference>
<dbReference type="Gene3D" id="3.40.50.300">
    <property type="entry name" value="P-loop containing nucleotide triphosphate hydrolases"/>
    <property type="match status" value="2"/>
</dbReference>
<evidence type="ECO:0000256" key="13">
    <source>
        <dbReference type="ARBA" id="ARBA00023158"/>
    </source>
</evidence>